<dbReference type="Proteomes" id="UP001314170">
    <property type="component" value="Unassembled WGS sequence"/>
</dbReference>
<accession>A0AAV1QT13</accession>
<name>A0AAV1QT13_9ROSI</name>
<dbReference type="EMBL" id="CAWUPB010000793">
    <property type="protein sequence ID" value="CAK7324851.1"/>
    <property type="molecule type" value="Genomic_DNA"/>
</dbReference>
<comment type="caution">
    <text evidence="1">The sequence shown here is derived from an EMBL/GenBank/DDBJ whole genome shotgun (WGS) entry which is preliminary data.</text>
</comment>
<reference evidence="1 2" key="1">
    <citation type="submission" date="2024-01" db="EMBL/GenBank/DDBJ databases">
        <authorList>
            <person name="Waweru B."/>
        </authorList>
    </citation>
    <scope>NUCLEOTIDE SEQUENCE [LARGE SCALE GENOMIC DNA]</scope>
</reference>
<sequence>MMEYCSCHQCFLVDDGHVKKLLGRQVVWSGHIMHKAASPIDTAIYHCHEMISVVGQPIVIFQRIIVTKS</sequence>
<gene>
    <name evidence="1" type="ORF">DCAF_LOCUS2517</name>
</gene>
<protein>
    <submittedName>
        <fullName evidence="1">Uncharacterized protein</fullName>
    </submittedName>
</protein>
<keyword evidence="2" id="KW-1185">Reference proteome</keyword>
<proteinExistence type="predicted"/>
<dbReference type="AlphaFoldDB" id="A0AAV1QT13"/>
<evidence type="ECO:0000313" key="2">
    <source>
        <dbReference type="Proteomes" id="UP001314170"/>
    </source>
</evidence>
<evidence type="ECO:0000313" key="1">
    <source>
        <dbReference type="EMBL" id="CAK7324851.1"/>
    </source>
</evidence>
<organism evidence="1 2">
    <name type="scientific">Dovyalis caffra</name>
    <dbReference type="NCBI Taxonomy" id="77055"/>
    <lineage>
        <taxon>Eukaryota</taxon>
        <taxon>Viridiplantae</taxon>
        <taxon>Streptophyta</taxon>
        <taxon>Embryophyta</taxon>
        <taxon>Tracheophyta</taxon>
        <taxon>Spermatophyta</taxon>
        <taxon>Magnoliopsida</taxon>
        <taxon>eudicotyledons</taxon>
        <taxon>Gunneridae</taxon>
        <taxon>Pentapetalae</taxon>
        <taxon>rosids</taxon>
        <taxon>fabids</taxon>
        <taxon>Malpighiales</taxon>
        <taxon>Salicaceae</taxon>
        <taxon>Flacourtieae</taxon>
        <taxon>Dovyalis</taxon>
    </lineage>
</organism>